<keyword evidence="1" id="KW-0040">ANK repeat</keyword>
<dbReference type="InterPro" id="IPR036770">
    <property type="entry name" value="Ankyrin_rpt-contain_sf"/>
</dbReference>
<evidence type="ECO:0000313" key="5">
    <source>
        <dbReference type="Proteomes" id="UP000005222"/>
    </source>
</evidence>
<dbReference type="InterPro" id="IPR002110">
    <property type="entry name" value="Ankyrin_rpt"/>
</dbReference>
<dbReference type="Pfam" id="PF12796">
    <property type="entry name" value="Ank_2"/>
    <property type="match status" value="1"/>
</dbReference>
<dbReference type="InterPro" id="IPR052072">
    <property type="entry name" value="Vascular_dev_regulator"/>
</dbReference>
<dbReference type="GO" id="GO:0051020">
    <property type="term" value="F:GTPase binding"/>
    <property type="evidence" value="ECO:0007669"/>
    <property type="project" value="TreeGrafter"/>
</dbReference>
<evidence type="ECO:0000256" key="1">
    <source>
        <dbReference type="PROSITE-ProRule" id="PRU00023"/>
    </source>
</evidence>
<dbReference type="PROSITE" id="PS51126">
    <property type="entry name" value="DILUTE"/>
    <property type="match status" value="1"/>
</dbReference>
<dbReference type="InterPro" id="IPR037986">
    <property type="entry name" value="Myo5p-like_CBD_DIL"/>
</dbReference>
<dbReference type="PANTHER" id="PTHR16027">
    <property type="entry name" value="DILUTE DOMAIN-CONTAINING PROTEIN YPR089W"/>
    <property type="match status" value="1"/>
</dbReference>
<dbReference type="eggNOG" id="ENOG502QRMC">
    <property type="taxonomic scope" value="Eukaryota"/>
</dbReference>
<dbReference type="InParanoid" id="G8YEF5"/>
<dbReference type="EMBL" id="FO082051">
    <property type="protein sequence ID" value="CCE81554.1"/>
    <property type="molecule type" value="Genomic_DNA"/>
</dbReference>
<dbReference type="OMA" id="WSQVMYW"/>
<dbReference type="CDD" id="cd15473">
    <property type="entry name" value="Myo5p-like_CBD_DIL_ANK"/>
    <property type="match status" value="1"/>
</dbReference>
<dbReference type="OrthoDB" id="426293at2759"/>
<accession>G8YEF5</accession>
<dbReference type="SUPFAM" id="SSF48403">
    <property type="entry name" value="Ankyrin repeat"/>
    <property type="match status" value="1"/>
</dbReference>
<dbReference type="InterPro" id="IPR002710">
    <property type="entry name" value="Dilute_dom"/>
</dbReference>
<dbReference type="Proteomes" id="UP000005222">
    <property type="component" value="Chromosome I"/>
</dbReference>
<evidence type="ECO:0000256" key="2">
    <source>
        <dbReference type="SAM" id="MobiDB-lite"/>
    </source>
</evidence>
<keyword evidence="5" id="KW-1185">Reference proteome</keyword>
<dbReference type="HOGENOM" id="CLU_019651_0_0_1"/>
<evidence type="ECO:0000313" key="4">
    <source>
        <dbReference type="EMBL" id="CCE81554.1"/>
    </source>
</evidence>
<dbReference type="PROSITE" id="PS50088">
    <property type="entry name" value="ANK_REPEAT"/>
    <property type="match status" value="1"/>
</dbReference>
<dbReference type="FunCoup" id="G8YEF5">
    <property type="interactions" value="34"/>
</dbReference>
<protein>
    <submittedName>
        <fullName evidence="4">Piso0_002213 protein</fullName>
    </submittedName>
</protein>
<name>G8YEF5_PICSO</name>
<reference evidence="4 5" key="1">
    <citation type="journal article" date="2012" name="G3 (Bethesda)">
        <title>Pichia sorbitophila, an interspecies yeast hybrid reveals early steps of genome resolution following polyploidization.</title>
        <authorList>
            <person name="Leh Louis V."/>
            <person name="Despons L."/>
            <person name="Friedrich A."/>
            <person name="Martin T."/>
            <person name="Durrens P."/>
            <person name="Casaregola S."/>
            <person name="Neuveglise C."/>
            <person name="Fairhead C."/>
            <person name="Marck C."/>
            <person name="Cruz J.A."/>
            <person name="Straub M.L."/>
            <person name="Kugler V."/>
            <person name="Sacerdot C."/>
            <person name="Uzunov Z."/>
            <person name="Thierry A."/>
            <person name="Weiss S."/>
            <person name="Bleykasten C."/>
            <person name="De Montigny J."/>
            <person name="Jacques N."/>
            <person name="Jung P."/>
            <person name="Lemaire M."/>
            <person name="Mallet S."/>
            <person name="Morel G."/>
            <person name="Richard G.F."/>
            <person name="Sarkar A."/>
            <person name="Savel G."/>
            <person name="Schacherer J."/>
            <person name="Seret M.L."/>
            <person name="Talla E."/>
            <person name="Samson G."/>
            <person name="Jubin C."/>
            <person name="Poulain J."/>
            <person name="Vacherie B."/>
            <person name="Barbe V."/>
            <person name="Pelletier E."/>
            <person name="Sherman D.J."/>
            <person name="Westhof E."/>
            <person name="Weissenbach J."/>
            <person name="Baret P.V."/>
            <person name="Wincker P."/>
            <person name="Gaillardin C."/>
            <person name="Dujon B."/>
            <person name="Souciet J.L."/>
        </authorList>
    </citation>
    <scope>NUCLEOTIDE SEQUENCE [LARGE SCALE GENOMIC DNA]</scope>
    <source>
        <strain evidence="5">ATCC MYA-4447 / BCRC 22081 / CBS 7064 / NBRC 10061 / NRRL Y-12695</strain>
    </source>
</reference>
<feature type="domain" description="Dilute" evidence="3">
    <location>
        <begin position="366"/>
        <end position="675"/>
    </location>
</feature>
<evidence type="ECO:0000259" key="3">
    <source>
        <dbReference type="PROSITE" id="PS51126"/>
    </source>
</evidence>
<dbReference type="SMART" id="SM01132">
    <property type="entry name" value="DIL"/>
    <property type="match status" value="1"/>
</dbReference>
<organism evidence="4 5">
    <name type="scientific">Pichia sorbitophila (strain ATCC MYA-4447 / BCRC 22081 / CBS 7064 / NBRC 10061 / NRRL Y-12695)</name>
    <name type="common">Hybrid yeast</name>
    <dbReference type="NCBI Taxonomy" id="559304"/>
    <lineage>
        <taxon>Eukaryota</taxon>
        <taxon>Fungi</taxon>
        <taxon>Dikarya</taxon>
        <taxon>Ascomycota</taxon>
        <taxon>Saccharomycotina</taxon>
        <taxon>Pichiomycetes</taxon>
        <taxon>Debaryomycetaceae</taxon>
        <taxon>Millerozyma</taxon>
    </lineage>
</organism>
<gene>
    <name evidence="4" type="primary">Piso0_002213</name>
    <name evidence="4" type="ORF">GNLVRS01_PISO0I05332g</name>
</gene>
<dbReference type="PANTHER" id="PTHR16027:SF6">
    <property type="entry name" value="DILUTE DOMAIN-CONTAINING PROTEIN"/>
    <property type="match status" value="1"/>
</dbReference>
<sequence>MDIWSEERSGIESDKSLSLGLEGGSSKLRDSDPILGKVLAGKRQLQAELELKLDKQEEEESKLNFFSAVCDGDIVTFESALRDDGGLVESFFPAKEEGFTSLIYAICFDQREIAESLLSRHGSDPDTRDTSVGYTPLMWAVYCDSLEMVKLLLNHQADPYLSSEDGAKNAVTLLNPENIGIREFFQSHNLLDQKSHVLGEDNGMFGTNFETSDSVIEDDLSNKIKLQSISAKAPFLEEENQEQEPEELDDEYKLAKDPILFNMPDFEYNKLLPDQFIKFSDSDIPSLLDYIFGLRTENVTFQHDTKVPAAIIFQLIRFSHKKVDSKELTQFLFDCFTARLRSVTNTKSGAFNMTASEEESPLGSGDIVLQSYWLSVIQFLHFYFAKGEIYKHFPSFLQELINITQSLIASLSFSINSRLNILLDDCILNFTNLVDVSNVLYAKEWNFFKYKRKAHPSTYDDIYNMLYPPSERELMKPSPVKYIQVLGALDYVLKLHEVDPLFKSQVFSQVFYYINAIIFNRIISSSKYCSRSKAIQIRLNMSTLEDWLRSHNFKVYKPDTIGHLESLCGPSGNVKLNNVLGLSDNPKDPHYLPFYYNSLFHIGKRHLSCTIELLQWLQCMTSITTEESLVNTINQFESLNYYQISKVASKLYKYEVNESKFPKPLTQFLKSLANERGESQVSKLAMHYMTQSNLLSKEVYIYINPNHIFNAALPNIAEMIRNYGSGIGGVKVLKARKYQPSLPIEVLDDIEERLSSNKQSFNDTNDYEAEDNTFDDDNEEAENRGGADTPQAKNGTGFKGDELFKEVSLPSSLAHKNWGEDDIEANPW</sequence>
<dbReference type="Pfam" id="PF01843">
    <property type="entry name" value="DIL"/>
    <property type="match status" value="1"/>
</dbReference>
<dbReference type="AlphaFoldDB" id="G8YEF5"/>
<feature type="repeat" description="ANK" evidence="1">
    <location>
        <begin position="132"/>
        <end position="164"/>
    </location>
</feature>
<dbReference type="SMART" id="SM00248">
    <property type="entry name" value="ANK"/>
    <property type="match status" value="2"/>
</dbReference>
<feature type="compositionally biased region" description="Acidic residues" evidence="2">
    <location>
        <begin position="765"/>
        <end position="780"/>
    </location>
</feature>
<dbReference type="Gene3D" id="1.25.40.20">
    <property type="entry name" value="Ankyrin repeat-containing domain"/>
    <property type="match status" value="1"/>
</dbReference>
<dbReference type="STRING" id="559304.G8YEF5"/>
<proteinExistence type="predicted"/>
<feature type="region of interest" description="Disordered" evidence="2">
    <location>
        <begin position="757"/>
        <end position="801"/>
    </location>
</feature>
<dbReference type="PROSITE" id="PS50297">
    <property type="entry name" value="ANK_REP_REGION"/>
    <property type="match status" value="1"/>
</dbReference>